<protein>
    <submittedName>
        <fullName evidence="10">ATPase family AAA domain-containing protein 3A</fullName>
    </submittedName>
</protein>
<dbReference type="AlphaFoldDB" id="A0A8J4XUN5"/>
<dbReference type="GO" id="GO:0031966">
    <property type="term" value="C:mitochondrial membrane"/>
    <property type="evidence" value="ECO:0007669"/>
    <property type="project" value="UniProtKB-SubCell"/>
</dbReference>
<keyword evidence="7" id="KW-0472">Membrane</keyword>
<evidence type="ECO:0000256" key="2">
    <source>
        <dbReference type="ARBA" id="ARBA00022741"/>
    </source>
</evidence>
<name>A0A8J4XUN5_CHIOP</name>
<dbReference type="Pfam" id="PF12037">
    <property type="entry name" value="ATAD3_N"/>
    <property type="match status" value="1"/>
</dbReference>
<dbReference type="PANTHER" id="PTHR23075">
    <property type="entry name" value="PUTATIVE ATP-ASE"/>
    <property type="match status" value="1"/>
</dbReference>
<evidence type="ECO:0000256" key="8">
    <source>
        <dbReference type="SAM" id="MobiDB-lite"/>
    </source>
</evidence>
<evidence type="ECO:0000256" key="3">
    <source>
        <dbReference type="ARBA" id="ARBA00022792"/>
    </source>
</evidence>
<dbReference type="GO" id="GO:0005524">
    <property type="term" value="F:ATP binding"/>
    <property type="evidence" value="ECO:0007669"/>
    <property type="project" value="UniProtKB-KW"/>
</dbReference>
<evidence type="ECO:0000256" key="6">
    <source>
        <dbReference type="ARBA" id="ARBA00023128"/>
    </source>
</evidence>
<keyword evidence="6" id="KW-0496">Mitochondrion</keyword>
<dbReference type="InterPro" id="IPR021911">
    <property type="entry name" value="ATAD3_N"/>
</dbReference>
<evidence type="ECO:0000256" key="1">
    <source>
        <dbReference type="ARBA" id="ARBA00004325"/>
    </source>
</evidence>
<dbReference type="PANTHER" id="PTHR23075:SF0">
    <property type="entry name" value="ATPASE FAMILY AAA DOMAIN-CONTAINING PROTEIN 3"/>
    <property type="match status" value="1"/>
</dbReference>
<feature type="compositionally biased region" description="Gly residues" evidence="8">
    <location>
        <begin position="22"/>
        <end position="32"/>
    </location>
</feature>
<evidence type="ECO:0000259" key="9">
    <source>
        <dbReference type="Pfam" id="PF12037"/>
    </source>
</evidence>
<feature type="region of interest" description="Disordered" evidence="8">
    <location>
        <begin position="105"/>
        <end position="141"/>
    </location>
</feature>
<proteinExistence type="predicted"/>
<evidence type="ECO:0000256" key="7">
    <source>
        <dbReference type="ARBA" id="ARBA00023136"/>
    </source>
</evidence>
<evidence type="ECO:0000313" key="10">
    <source>
        <dbReference type="EMBL" id="KAG0712109.1"/>
    </source>
</evidence>
<gene>
    <name evidence="10" type="primary">bor</name>
    <name evidence="10" type="ORF">GWK47_019165</name>
</gene>
<keyword evidence="5" id="KW-0175">Coiled coil</keyword>
<keyword evidence="11" id="KW-1185">Reference proteome</keyword>
<accession>A0A8J4XUN5</accession>
<dbReference type="GO" id="GO:0008270">
    <property type="term" value="F:zinc ion binding"/>
    <property type="evidence" value="ECO:0007669"/>
    <property type="project" value="TreeGrafter"/>
</dbReference>
<sequence length="141" mass="15845">MSWLFGMNQRPQDFSQYVPEGAAGGDQDGAGDPGDKKGQKPGGGAMDAYRFDSSALERAAKAAKDLEKSAYAKEAFDLTRMQEETKQKELTGVAKDMERQIELAKAEGKRIEQEERRKTIHEQSKLDQQKSQYQDTLARKR</sequence>
<dbReference type="GO" id="GO:0007005">
    <property type="term" value="P:mitochondrion organization"/>
    <property type="evidence" value="ECO:0007669"/>
    <property type="project" value="TreeGrafter"/>
</dbReference>
<dbReference type="OrthoDB" id="199596at2759"/>
<comment type="subcellular location">
    <subcellularLocation>
        <location evidence="1">Mitochondrion membrane</location>
    </subcellularLocation>
</comment>
<keyword evidence="3" id="KW-0999">Mitochondrion inner membrane</keyword>
<evidence type="ECO:0000313" key="11">
    <source>
        <dbReference type="Proteomes" id="UP000770661"/>
    </source>
</evidence>
<evidence type="ECO:0000256" key="5">
    <source>
        <dbReference type="ARBA" id="ARBA00023054"/>
    </source>
</evidence>
<evidence type="ECO:0000256" key="4">
    <source>
        <dbReference type="ARBA" id="ARBA00022840"/>
    </source>
</evidence>
<keyword evidence="4" id="KW-0067">ATP-binding</keyword>
<dbReference type="EMBL" id="JACEEZ010022710">
    <property type="protein sequence ID" value="KAG0712109.1"/>
    <property type="molecule type" value="Genomic_DNA"/>
</dbReference>
<keyword evidence="2" id="KW-0547">Nucleotide-binding</keyword>
<feature type="compositionally biased region" description="Basic and acidic residues" evidence="8">
    <location>
        <begin position="105"/>
        <end position="128"/>
    </location>
</feature>
<feature type="region of interest" description="Disordered" evidence="8">
    <location>
        <begin position="1"/>
        <end position="48"/>
    </location>
</feature>
<comment type="caution">
    <text evidence="10">The sequence shown here is derived from an EMBL/GenBank/DDBJ whole genome shotgun (WGS) entry which is preliminary data.</text>
</comment>
<organism evidence="10 11">
    <name type="scientific">Chionoecetes opilio</name>
    <name type="common">Atlantic snow crab</name>
    <name type="synonym">Cancer opilio</name>
    <dbReference type="NCBI Taxonomy" id="41210"/>
    <lineage>
        <taxon>Eukaryota</taxon>
        <taxon>Metazoa</taxon>
        <taxon>Ecdysozoa</taxon>
        <taxon>Arthropoda</taxon>
        <taxon>Crustacea</taxon>
        <taxon>Multicrustacea</taxon>
        <taxon>Malacostraca</taxon>
        <taxon>Eumalacostraca</taxon>
        <taxon>Eucarida</taxon>
        <taxon>Decapoda</taxon>
        <taxon>Pleocyemata</taxon>
        <taxon>Brachyura</taxon>
        <taxon>Eubrachyura</taxon>
        <taxon>Majoidea</taxon>
        <taxon>Majidae</taxon>
        <taxon>Chionoecetes</taxon>
    </lineage>
</organism>
<dbReference type="Proteomes" id="UP000770661">
    <property type="component" value="Unassembled WGS sequence"/>
</dbReference>
<feature type="domain" description="ATPase family AAA" evidence="9">
    <location>
        <begin position="34"/>
        <end position="141"/>
    </location>
</feature>
<reference evidence="10" key="1">
    <citation type="submission" date="2020-07" db="EMBL/GenBank/DDBJ databases">
        <title>The High-quality genome of the commercially important snow crab, Chionoecetes opilio.</title>
        <authorList>
            <person name="Jeong J.-H."/>
            <person name="Ryu S."/>
        </authorList>
    </citation>
    <scope>NUCLEOTIDE SEQUENCE</scope>
    <source>
        <strain evidence="10">MADBK_172401_WGS</strain>
        <tissue evidence="10">Digestive gland</tissue>
    </source>
</reference>